<accession>A0A7I9V6K8</accession>
<dbReference type="InterPro" id="IPR038765">
    <property type="entry name" value="Papain-like_cys_pep_sf"/>
</dbReference>
<dbReference type="InterPro" id="IPR013589">
    <property type="entry name" value="Bac_transglu_N"/>
</dbReference>
<sequence>MTARLRIVHTTGFSYTAPVSSSYNEARLTPRSDIRQNVVASHIETSPSVRQYRYTDYWGTTVTAFDVHTAHDRLEVTGTTVVETEAQTPAVETVDWAGLTDAAIVDGLDEMLGATAYTPFAPELTVFAGRITEGLSPAESVDAVIAAVHAEISYRPGSTGVYSTALDAWERRAGVCQDYAHITLAMVRSLGIPARYVSGYLLPKGDAAVGETVVGESHAWIETWTGEWRGVDPTNATGIGRHHVTVGIGRDYADVTPVKGIVTGGGSSGLDVSVRITLLA</sequence>
<name>A0A7I9V6K8_9ACTN</name>
<proteinExistence type="predicted"/>
<feature type="domain" description="Transglutaminase-like" evidence="1">
    <location>
        <begin position="168"/>
        <end position="235"/>
    </location>
</feature>
<evidence type="ECO:0000259" key="1">
    <source>
        <dbReference type="SMART" id="SM00460"/>
    </source>
</evidence>
<dbReference type="Pfam" id="PF08379">
    <property type="entry name" value="Bact_transglu_N"/>
    <property type="match status" value="1"/>
</dbReference>
<dbReference type="Gene3D" id="3.10.620.30">
    <property type="match status" value="1"/>
</dbReference>
<dbReference type="OrthoDB" id="9804023at2"/>
<organism evidence="2 3">
    <name type="scientific">Gordonia spumicola</name>
    <dbReference type="NCBI Taxonomy" id="589161"/>
    <lineage>
        <taxon>Bacteria</taxon>
        <taxon>Bacillati</taxon>
        <taxon>Actinomycetota</taxon>
        <taxon>Actinomycetes</taxon>
        <taxon>Mycobacteriales</taxon>
        <taxon>Gordoniaceae</taxon>
        <taxon>Gordonia</taxon>
    </lineage>
</organism>
<dbReference type="EMBL" id="BJOV01000003">
    <property type="protein sequence ID" value="GEE01005.1"/>
    <property type="molecule type" value="Genomic_DNA"/>
</dbReference>
<dbReference type="PANTHER" id="PTHR33490">
    <property type="entry name" value="BLR5614 PROTEIN-RELATED"/>
    <property type="match status" value="1"/>
</dbReference>
<dbReference type="Pfam" id="PF01841">
    <property type="entry name" value="Transglut_core"/>
    <property type="match status" value="1"/>
</dbReference>
<dbReference type="SUPFAM" id="SSF54001">
    <property type="entry name" value="Cysteine proteinases"/>
    <property type="match status" value="1"/>
</dbReference>
<comment type="caution">
    <text evidence="2">The sequence shown here is derived from an EMBL/GenBank/DDBJ whole genome shotgun (WGS) entry which is preliminary data.</text>
</comment>
<reference evidence="3" key="1">
    <citation type="submission" date="2019-06" db="EMBL/GenBank/DDBJ databases">
        <title>Gordonia isolated from sludge of a wastewater treatment plant.</title>
        <authorList>
            <person name="Tamura T."/>
            <person name="Aoyama K."/>
            <person name="Kang Y."/>
            <person name="Saito S."/>
            <person name="Akiyama N."/>
            <person name="Yazawa K."/>
            <person name="Gonoi T."/>
            <person name="Mikami Y."/>
        </authorList>
    </citation>
    <scope>NUCLEOTIDE SEQUENCE [LARGE SCALE GENOMIC DNA]</scope>
    <source>
        <strain evidence="3">NBRC 107696</strain>
    </source>
</reference>
<protein>
    <submittedName>
        <fullName evidence="2">Transglutaminase-like protein</fullName>
    </submittedName>
</protein>
<gene>
    <name evidence="2" type="ORF">nbrc107696_14510</name>
</gene>
<dbReference type="AlphaFoldDB" id="A0A7I9V6K8"/>
<evidence type="ECO:0000313" key="2">
    <source>
        <dbReference type="EMBL" id="GEE01005.1"/>
    </source>
</evidence>
<dbReference type="SMART" id="SM00460">
    <property type="entry name" value="TGc"/>
    <property type="match status" value="1"/>
</dbReference>
<keyword evidence="3" id="KW-1185">Reference proteome</keyword>
<dbReference type="RefSeq" id="WP_161894859.1">
    <property type="nucleotide sequence ID" value="NZ_BJOV01000003.1"/>
</dbReference>
<dbReference type="Proteomes" id="UP000444960">
    <property type="component" value="Unassembled WGS sequence"/>
</dbReference>
<evidence type="ECO:0000313" key="3">
    <source>
        <dbReference type="Proteomes" id="UP000444960"/>
    </source>
</evidence>
<dbReference type="InterPro" id="IPR002931">
    <property type="entry name" value="Transglutaminase-like"/>
</dbReference>
<dbReference type="PANTHER" id="PTHR33490:SF6">
    <property type="entry name" value="SLL1049 PROTEIN"/>
    <property type="match status" value="1"/>
</dbReference>